<feature type="region of interest" description="Disordered" evidence="1">
    <location>
        <begin position="298"/>
        <end position="318"/>
    </location>
</feature>
<accession>A0A9X3XFT0</accession>
<name>A0A9X3XFT0_9BACT</name>
<reference evidence="2 3" key="1">
    <citation type="submission" date="2021-04" db="EMBL/GenBank/DDBJ databases">
        <title>Genome analysis of Polyangium sp.</title>
        <authorList>
            <person name="Li Y."/>
            <person name="Wang J."/>
        </authorList>
    </citation>
    <scope>NUCLEOTIDE SEQUENCE [LARGE SCALE GENOMIC DNA]</scope>
    <source>
        <strain evidence="2 3">SDU14</strain>
    </source>
</reference>
<gene>
    <name evidence="2" type="ORF">KEG57_49500</name>
</gene>
<feature type="compositionally biased region" description="Basic and acidic residues" evidence="1">
    <location>
        <begin position="302"/>
        <end position="311"/>
    </location>
</feature>
<organism evidence="2 3">
    <name type="scientific">Polyangium jinanense</name>
    <dbReference type="NCBI Taxonomy" id="2829994"/>
    <lineage>
        <taxon>Bacteria</taxon>
        <taxon>Pseudomonadati</taxon>
        <taxon>Myxococcota</taxon>
        <taxon>Polyangia</taxon>
        <taxon>Polyangiales</taxon>
        <taxon>Polyangiaceae</taxon>
        <taxon>Polyangium</taxon>
    </lineage>
</organism>
<protein>
    <submittedName>
        <fullName evidence="2">Uncharacterized protein</fullName>
    </submittedName>
</protein>
<dbReference type="RefSeq" id="WP_272427061.1">
    <property type="nucleotide sequence ID" value="NZ_JAGTJJ010000077.1"/>
</dbReference>
<dbReference type="AlphaFoldDB" id="A0A9X3XFT0"/>
<sequence>MAALFVLGALPFSGCGSDEPAVKPGGTGEPPPENPRLSGTLLYETVAYDRVADGLDYTKVDQKPIRGARVALLDAANETLLAETTSDAMGRYGFDWKGTAQVKVWVYAETMEPSILVVDNTASDATYVLESAEVVAEEPTSLDVVATTGWTGISYGKPRLAAPFSVLDAAYTAARRFLDETTPPPVFPKLEINWSVDNRPEDGPVSSGQIGTSHWDGDQIYVLGKENVDTDEFDTHVLVHEWGHSFEEHITRSDSWGGSHGFGDVLDPRLAFSEGFCNALSAMILDPDTVYTDSMGPGQKDGFSEDIEKNDTSSSAKPGWYSETTVQNVVFDAYDGYAEAFDGVELKLQGVYAVMIGDLKATPAMTTLFPFVAGLKSAHPEAATAIDALVGHHGSGSSFGIDPVTDAWGTGETHAAEDPGALPVFVPVAANESVTLTLIGGLDQALLGQNRFLRVKGTGGTMQVSSSATSDVDLYVYLRGKELDSAASESGDETVSFSTAAGEDYVVNVQGYGEISGPYEVKIEVLP</sequence>
<dbReference type="Gene3D" id="2.60.120.380">
    <property type="match status" value="1"/>
</dbReference>
<dbReference type="EMBL" id="JAGTJJ010000077">
    <property type="protein sequence ID" value="MDC3988600.1"/>
    <property type="molecule type" value="Genomic_DNA"/>
</dbReference>
<dbReference type="Proteomes" id="UP001151081">
    <property type="component" value="Unassembled WGS sequence"/>
</dbReference>
<evidence type="ECO:0000256" key="1">
    <source>
        <dbReference type="SAM" id="MobiDB-lite"/>
    </source>
</evidence>
<proteinExistence type="predicted"/>
<keyword evidence="3" id="KW-1185">Reference proteome</keyword>
<evidence type="ECO:0000313" key="2">
    <source>
        <dbReference type="EMBL" id="MDC3988600.1"/>
    </source>
</evidence>
<comment type="caution">
    <text evidence="2">The sequence shown here is derived from an EMBL/GenBank/DDBJ whole genome shotgun (WGS) entry which is preliminary data.</text>
</comment>
<evidence type="ECO:0000313" key="3">
    <source>
        <dbReference type="Proteomes" id="UP001151081"/>
    </source>
</evidence>